<dbReference type="RefSeq" id="WP_373655698.1">
    <property type="nucleotide sequence ID" value="NZ_JBGUAW010000005.1"/>
</dbReference>
<reference evidence="2 3" key="1">
    <citation type="submission" date="2024-08" db="EMBL/GenBank/DDBJ databases">
        <title>Whole-genome sequencing of halo(alkali)philic microorganisms from hypersaline lakes.</title>
        <authorList>
            <person name="Sorokin D.Y."/>
            <person name="Merkel A.Y."/>
            <person name="Messina E."/>
            <person name="Yakimov M."/>
        </authorList>
    </citation>
    <scope>NUCLEOTIDE SEQUENCE [LARGE SCALE GENOMIC DNA]</scope>
    <source>
        <strain evidence="2 3">Cl-TMA</strain>
    </source>
</reference>
<name>A0ABV4TWF0_9GAMM</name>
<dbReference type="Gene3D" id="3.10.28.20">
    <property type="entry name" value="Acetamidase/Formamidase-like domains"/>
    <property type="match status" value="1"/>
</dbReference>
<gene>
    <name evidence="2" type="ORF">ACERLL_08760</name>
</gene>
<feature type="signal peptide" evidence="1">
    <location>
        <begin position="1"/>
        <end position="32"/>
    </location>
</feature>
<proteinExistence type="predicted"/>
<dbReference type="EMBL" id="JBGUAW010000005">
    <property type="protein sequence ID" value="MFA9460914.1"/>
    <property type="molecule type" value="Genomic_DNA"/>
</dbReference>
<evidence type="ECO:0000256" key="1">
    <source>
        <dbReference type="SAM" id="SignalP"/>
    </source>
</evidence>
<organism evidence="2 3">
    <name type="scientific">Thiohalorhabdus methylotrophus</name>
    <dbReference type="NCBI Taxonomy" id="3242694"/>
    <lineage>
        <taxon>Bacteria</taxon>
        <taxon>Pseudomonadati</taxon>
        <taxon>Pseudomonadota</taxon>
        <taxon>Gammaproteobacteria</taxon>
        <taxon>Thiohalorhabdales</taxon>
        <taxon>Thiohalorhabdaceae</taxon>
        <taxon>Thiohalorhabdus</taxon>
    </lineage>
</organism>
<evidence type="ECO:0000313" key="3">
    <source>
        <dbReference type="Proteomes" id="UP001575181"/>
    </source>
</evidence>
<keyword evidence="1" id="KW-0732">Signal</keyword>
<evidence type="ECO:0000313" key="2">
    <source>
        <dbReference type="EMBL" id="MFA9460914.1"/>
    </source>
</evidence>
<evidence type="ECO:0008006" key="4">
    <source>
        <dbReference type="Google" id="ProtNLM"/>
    </source>
</evidence>
<dbReference type="Proteomes" id="UP001575181">
    <property type="component" value="Unassembled WGS sequence"/>
</dbReference>
<accession>A0ABV4TWF0</accession>
<sequence>MAYPSMGFSRYVRRFAGLCGGLLLAACATDSAAPGPDTPDWFGQPAPHPDLLYGYGRGTSLPDARAEALQDLGQQRSVWVRSAVESRTRRGAGEPSERSYRQQIRLHARQRLDHARRDRVAERGARFYVRWRLDLRPAWAVLAENLRAEWAGEPARIRWRGPAGLTGAPLVRRLDRALTGGGDDVREVALSLDRRDGDWIYRADGVQLPLADTLAAVDLSGYARGGLRLRAVSAAGRPLGKRLRAGRTFHLRVTGGSPGDRCTLFDLYPDGRVSVLAGNVAIQGSTWTFPPPEGERALRATTGTENEAALDRYLAVCGPGEQDLTRFRRVAAGRGLVRGEWAYAARALLAWLEERKGHAVAVRRVLTVPG</sequence>
<comment type="caution">
    <text evidence="2">The sequence shown here is derived from an EMBL/GenBank/DDBJ whole genome shotgun (WGS) entry which is preliminary data.</text>
</comment>
<feature type="chain" id="PRO_5046240148" description="Lipoprotein" evidence="1">
    <location>
        <begin position="33"/>
        <end position="370"/>
    </location>
</feature>
<protein>
    <recommendedName>
        <fullName evidence="4">Lipoprotein</fullName>
    </recommendedName>
</protein>
<keyword evidence="3" id="KW-1185">Reference proteome</keyword>